<dbReference type="RefSeq" id="WP_094485768.1">
    <property type="nucleotide sequence ID" value="NZ_NOXX01000176.1"/>
</dbReference>
<protein>
    <submittedName>
        <fullName evidence="1">Uncharacterized protein</fullName>
    </submittedName>
</protein>
<evidence type="ECO:0000313" key="1">
    <source>
        <dbReference type="EMBL" id="OYQ45934.1"/>
    </source>
</evidence>
<dbReference type="AlphaFoldDB" id="A0A255ZYI9"/>
<evidence type="ECO:0000313" key="2">
    <source>
        <dbReference type="Proteomes" id="UP000216035"/>
    </source>
</evidence>
<name>A0A255ZYI9_9FLAO</name>
<proteinExistence type="predicted"/>
<accession>A0A255ZYI9</accession>
<comment type="caution">
    <text evidence="1">The sequence shown here is derived from an EMBL/GenBank/DDBJ whole genome shotgun (WGS) entry which is preliminary data.</text>
</comment>
<reference evidence="1 2" key="1">
    <citation type="submission" date="2017-07" db="EMBL/GenBank/DDBJ databases">
        <title>Flavobacterium cyanobacteriorum sp. nov., isolated from cyanobacterial aggregates in a eutrophic lake.</title>
        <authorList>
            <person name="Cai H."/>
        </authorList>
    </citation>
    <scope>NUCLEOTIDE SEQUENCE [LARGE SCALE GENOMIC DNA]</scope>
    <source>
        <strain evidence="1 2">TH167</strain>
    </source>
</reference>
<dbReference type="EMBL" id="NOXX01000176">
    <property type="protein sequence ID" value="OYQ45934.1"/>
    <property type="molecule type" value="Genomic_DNA"/>
</dbReference>
<organism evidence="1 2">
    <name type="scientific">Flavobacterium aurantiibacter</name>
    <dbReference type="NCBI Taxonomy" id="2023067"/>
    <lineage>
        <taxon>Bacteria</taxon>
        <taxon>Pseudomonadati</taxon>
        <taxon>Bacteroidota</taxon>
        <taxon>Flavobacteriia</taxon>
        <taxon>Flavobacteriales</taxon>
        <taxon>Flavobacteriaceae</taxon>
        <taxon>Flavobacterium</taxon>
    </lineage>
</organism>
<keyword evidence="2" id="KW-1185">Reference proteome</keyword>
<dbReference type="Proteomes" id="UP000216035">
    <property type="component" value="Unassembled WGS sequence"/>
</dbReference>
<sequence>MNKKQLQTLEDFENRNPEKLSFFVDPATIGMIVSAAKFAYETWGKKKSDNDKWLKEISKQLAEIKRLLIGVTKALDLLRVHIDSKFEELISTGLIAKIQTIEANNSHWRRNNDRYLQNTQTQKEIQELLFDLQPAVRQLMQYGYGHYDTIAFAMRIELYLTMISNRHSSSVNKVIETYKYHFTECLDVKMKNSLAFSLDTIEKEINQIKAETQEGRFLVRSYEERKGEDIYLIQQFQIIKGTLETGFSMTPERTERYVRSTGRRDGPVCGRCLVEKFSEGEFEFSSKFKTNDFFAVYQQRHLTFKEVLNPNKLALIKASEMVTNYINQLNAYLAE</sequence>
<gene>
    <name evidence="1" type="ORF">CHX27_05530</name>
</gene>